<dbReference type="PANTHER" id="PTHR23077">
    <property type="entry name" value="AAA-FAMILY ATPASE"/>
    <property type="match status" value="1"/>
</dbReference>
<dbReference type="GO" id="GO:0003723">
    <property type="term" value="F:RNA binding"/>
    <property type="evidence" value="ECO:0007669"/>
    <property type="project" value="TreeGrafter"/>
</dbReference>
<dbReference type="GO" id="GO:1990275">
    <property type="term" value="F:preribosome binding"/>
    <property type="evidence" value="ECO:0007669"/>
    <property type="project" value="TreeGrafter"/>
</dbReference>
<keyword evidence="4" id="KW-1185">Reference proteome</keyword>
<dbReference type="SUPFAM" id="SSF52540">
    <property type="entry name" value="P-loop containing nucleoside triphosphate hydrolases"/>
    <property type="match status" value="1"/>
</dbReference>
<dbReference type="GO" id="GO:0005524">
    <property type="term" value="F:ATP binding"/>
    <property type="evidence" value="ECO:0007669"/>
    <property type="project" value="InterPro"/>
</dbReference>
<dbReference type="InterPro" id="IPR003593">
    <property type="entry name" value="AAA+_ATPase"/>
</dbReference>
<dbReference type="AlphaFoldDB" id="A0A9P6ETH1"/>
<name>A0A9P6ETH1_9AGAR</name>
<keyword evidence="3" id="KW-0378">Hydrolase</keyword>
<dbReference type="InterPro" id="IPR050168">
    <property type="entry name" value="AAA_ATPase_domain"/>
</dbReference>
<organism evidence="3 4">
    <name type="scientific">Crepidotus variabilis</name>
    <dbReference type="NCBI Taxonomy" id="179855"/>
    <lineage>
        <taxon>Eukaryota</taxon>
        <taxon>Fungi</taxon>
        <taxon>Dikarya</taxon>
        <taxon>Basidiomycota</taxon>
        <taxon>Agaricomycotina</taxon>
        <taxon>Agaricomycetes</taxon>
        <taxon>Agaricomycetidae</taxon>
        <taxon>Agaricales</taxon>
        <taxon>Agaricineae</taxon>
        <taxon>Crepidotaceae</taxon>
        <taxon>Crepidotus</taxon>
    </lineage>
</organism>
<evidence type="ECO:0000259" key="2">
    <source>
        <dbReference type="SMART" id="SM00382"/>
    </source>
</evidence>
<proteinExistence type="predicted"/>
<evidence type="ECO:0000313" key="3">
    <source>
        <dbReference type="EMBL" id="KAF9534719.1"/>
    </source>
</evidence>
<evidence type="ECO:0000313" key="4">
    <source>
        <dbReference type="Proteomes" id="UP000807306"/>
    </source>
</evidence>
<dbReference type="GO" id="GO:0042254">
    <property type="term" value="P:ribosome biogenesis"/>
    <property type="evidence" value="ECO:0007669"/>
    <property type="project" value="TreeGrafter"/>
</dbReference>
<dbReference type="GO" id="GO:0016887">
    <property type="term" value="F:ATP hydrolysis activity"/>
    <property type="evidence" value="ECO:0007669"/>
    <property type="project" value="InterPro"/>
</dbReference>
<reference evidence="3" key="1">
    <citation type="submission" date="2020-11" db="EMBL/GenBank/DDBJ databases">
        <authorList>
            <consortium name="DOE Joint Genome Institute"/>
            <person name="Ahrendt S."/>
            <person name="Riley R."/>
            <person name="Andreopoulos W."/>
            <person name="Labutti K."/>
            <person name="Pangilinan J."/>
            <person name="Ruiz-Duenas F.J."/>
            <person name="Barrasa J.M."/>
            <person name="Sanchez-Garcia M."/>
            <person name="Camarero S."/>
            <person name="Miyauchi S."/>
            <person name="Serrano A."/>
            <person name="Linde D."/>
            <person name="Babiker R."/>
            <person name="Drula E."/>
            <person name="Ayuso-Fernandez I."/>
            <person name="Pacheco R."/>
            <person name="Padilla G."/>
            <person name="Ferreira P."/>
            <person name="Barriuso J."/>
            <person name="Kellner H."/>
            <person name="Castanera R."/>
            <person name="Alfaro M."/>
            <person name="Ramirez L."/>
            <person name="Pisabarro A.G."/>
            <person name="Kuo A."/>
            <person name="Tritt A."/>
            <person name="Lipzen A."/>
            <person name="He G."/>
            <person name="Yan M."/>
            <person name="Ng V."/>
            <person name="Cullen D."/>
            <person name="Martin F."/>
            <person name="Rosso M.-N."/>
            <person name="Henrissat B."/>
            <person name="Hibbett D."/>
            <person name="Martinez A.T."/>
            <person name="Grigoriev I.V."/>
        </authorList>
    </citation>
    <scope>NUCLEOTIDE SEQUENCE</scope>
    <source>
        <strain evidence="3">CBS 506.95</strain>
    </source>
</reference>
<dbReference type="OrthoDB" id="2115716at2759"/>
<dbReference type="Proteomes" id="UP000807306">
    <property type="component" value="Unassembled WGS sequence"/>
</dbReference>
<feature type="region of interest" description="Disordered" evidence="1">
    <location>
        <begin position="513"/>
        <end position="534"/>
    </location>
</feature>
<dbReference type="SMART" id="SM00382">
    <property type="entry name" value="AAA"/>
    <property type="match status" value="1"/>
</dbReference>
<dbReference type="GO" id="GO:0005634">
    <property type="term" value="C:nucleus"/>
    <property type="evidence" value="ECO:0007669"/>
    <property type="project" value="TreeGrafter"/>
</dbReference>
<gene>
    <name evidence="3" type="ORF">CPB83DRAFT_802878</name>
</gene>
<sequence>MLIVLFSAKALMALYPKHSLVLSSQYGLDPFSFPAARVTPLEKTPLITSVFFNPLARSTGIPGVLLDQVTFGSFKVTWKEYEFIHHAFSYSEGFGTKTINFILHEGPEAVTRLFLSSIGSWQYDLHEEIWVFDQGFWNKQHSLWKEVQKADWKDVILKDEFKKELQKDVYGFFKSEAIYKELAIPWKRGLIMHGPPGNGKTISLKAIMKTCEAKGFIPLYVKSFQSWRGEEGSMTEVFNKARSLSPCVVILEDLDSLINDRNRSFFLNQLDGLEGNDGLLIIGTTNHFDRLDPGLSTRPSRFDRKYLFDDPDKSERKLYALYWQKKLASNEEIKFPDSLVDDFVHWTDRFSFAYLKEAFVSSLVLLAGMEDEDKPSFDKLLKAQVDTLRKQLDKPSLSHGVALKQPSLTVEPTPVSRGQPNATGRDVRVILDSLSDYIDKTDFGASQPKFYRSPASPSEPVPDAHMTDTEKRVRQLFDSLSQSLEQASEEQVFTSRRPDMFPSPPRMLMRHRPGHGQPVGRSSALPQPPVTRNRPDFRQWLSGFTTELDGEAEQGTPYYIGSMNVAHPAQNELPIVLPGAPVLNPQGTNGMTMRPQHEDLA</sequence>
<protein>
    <submittedName>
        <fullName evidence="3">P-loop containing nucleoside triphosphate hydrolase protein</fullName>
    </submittedName>
</protein>
<comment type="caution">
    <text evidence="3">The sequence shown here is derived from an EMBL/GenBank/DDBJ whole genome shotgun (WGS) entry which is preliminary data.</text>
</comment>
<dbReference type="EMBL" id="MU157825">
    <property type="protein sequence ID" value="KAF9534719.1"/>
    <property type="molecule type" value="Genomic_DNA"/>
</dbReference>
<dbReference type="Gene3D" id="3.40.50.300">
    <property type="entry name" value="P-loop containing nucleotide triphosphate hydrolases"/>
    <property type="match status" value="1"/>
</dbReference>
<dbReference type="Pfam" id="PF00004">
    <property type="entry name" value="AAA"/>
    <property type="match status" value="1"/>
</dbReference>
<dbReference type="PANTHER" id="PTHR23077:SF132">
    <property type="entry name" value="ATP-DEPENDENT ZN PROTEASE"/>
    <property type="match status" value="1"/>
</dbReference>
<accession>A0A9P6ETH1</accession>
<dbReference type="InterPro" id="IPR003959">
    <property type="entry name" value="ATPase_AAA_core"/>
</dbReference>
<evidence type="ECO:0000256" key="1">
    <source>
        <dbReference type="SAM" id="MobiDB-lite"/>
    </source>
</evidence>
<feature type="domain" description="AAA+ ATPase" evidence="2">
    <location>
        <begin position="186"/>
        <end position="312"/>
    </location>
</feature>
<dbReference type="InterPro" id="IPR027417">
    <property type="entry name" value="P-loop_NTPase"/>
</dbReference>